<name>A0AAN5D2N1_9BILA</name>
<comment type="caution">
    <text evidence="1">The sequence shown here is derived from an EMBL/GenBank/DDBJ whole genome shotgun (WGS) entry which is preliminary data.</text>
</comment>
<proteinExistence type="predicted"/>
<evidence type="ECO:0008006" key="3">
    <source>
        <dbReference type="Google" id="ProtNLM"/>
    </source>
</evidence>
<sequence length="141" mass="16159">KLEKGASKEFNEGGFKWKVSVSQSGVLVNHETFEKNIVLTCGIKGRGYWRCKAVVEWEQYRSADRNLGWYRLINKEVFDFNVANRDLVIKTSCRMGCINPLESTHYDTIVHEFRIKIIESELPPIIDLAKFCPSGMGNVTL</sequence>
<organism evidence="1 2">
    <name type="scientific">Pristionchus mayeri</name>
    <dbReference type="NCBI Taxonomy" id="1317129"/>
    <lineage>
        <taxon>Eukaryota</taxon>
        <taxon>Metazoa</taxon>
        <taxon>Ecdysozoa</taxon>
        <taxon>Nematoda</taxon>
        <taxon>Chromadorea</taxon>
        <taxon>Rhabditida</taxon>
        <taxon>Rhabditina</taxon>
        <taxon>Diplogasteromorpha</taxon>
        <taxon>Diplogasteroidea</taxon>
        <taxon>Neodiplogasteridae</taxon>
        <taxon>Pristionchus</taxon>
    </lineage>
</organism>
<dbReference type="Proteomes" id="UP001328107">
    <property type="component" value="Unassembled WGS sequence"/>
</dbReference>
<dbReference type="EMBL" id="BTRK01000005">
    <property type="protein sequence ID" value="GMR55226.1"/>
    <property type="molecule type" value="Genomic_DNA"/>
</dbReference>
<feature type="non-terminal residue" evidence="1">
    <location>
        <position position="141"/>
    </location>
</feature>
<evidence type="ECO:0000313" key="2">
    <source>
        <dbReference type="Proteomes" id="UP001328107"/>
    </source>
</evidence>
<feature type="non-terminal residue" evidence="1">
    <location>
        <position position="1"/>
    </location>
</feature>
<accession>A0AAN5D2N1</accession>
<reference evidence="2" key="1">
    <citation type="submission" date="2022-10" db="EMBL/GenBank/DDBJ databases">
        <title>Genome assembly of Pristionchus species.</title>
        <authorList>
            <person name="Yoshida K."/>
            <person name="Sommer R.J."/>
        </authorList>
    </citation>
    <scope>NUCLEOTIDE SEQUENCE [LARGE SCALE GENOMIC DNA]</scope>
    <source>
        <strain evidence="2">RS5460</strain>
    </source>
</reference>
<gene>
    <name evidence="1" type="ORF">PMAYCL1PPCAC_25421</name>
</gene>
<dbReference type="AlphaFoldDB" id="A0AAN5D2N1"/>
<protein>
    <recommendedName>
        <fullName evidence="3">MATH domain-containing protein</fullName>
    </recommendedName>
</protein>
<evidence type="ECO:0000313" key="1">
    <source>
        <dbReference type="EMBL" id="GMR55226.1"/>
    </source>
</evidence>
<keyword evidence="2" id="KW-1185">Reference proteome</keyword>